<dbReference type="RefSeq" id="WP_201369490.1">
    <property type="nucleotide sequence ID" value="NZ_BNJG01000001.1"/>
</dbReference>
<protein>
    <recommendedName>
        <fullName evidence="5">ATPase</fullName>
    </recommendedName>
</protein>
<evidence type="ECO:0000313" key="4">
    <source>
        <dbReference type="Proteomes" id="UP000654345"/>
    </source>
</evidence>
<sequence length="223" mass="25014">MDILYLVDRLDNLIASCKRVPLTNQVVIKETDIFNIIEQMRTSIPEEVKQARRVIQDKERILAQAQADANALLNRAREETERVINREGLLKVAEQRSQEMLNQAEQKAQQLKGDADAYVIETLRTLHEQLVQVETRVSRTVLSVERGIESLEEHGQIATAGDNSLEEHDATAYVNEEEAFLEEEEAGELVEDSPGGSLPANIPPQPRPRRSSLAADTIGINQP</sequence>
<proteinExistence type="predicted"/>
<accession>A0ABQ3UIR6</accession>
<keyword evidence="1" id="KW-0175">Coiled coil</keyword>
<evidence type="ECO:0008006" key="5">
    <source>
        <dbReference type="Google" id="ProtNLM"/>
    </source>
</evidence>
<reference evidence="3 4" key="1">
    <citation type="journal article" date="2021" name="Int. J. Syst. Evol. Microbiol.">
        <title>Reticulibacter mediterranei gen. nov., sp. nov., within the new family Reticulibacteraceae fam. nov., and Ktedonospora formicarum gen. nov., sp. nov., Ktedonobacter robiniae sp. nov., Dictyobacter formicarum sp. nov. and Dictyobacter arantiisoli sp. nov., belonging to the class Ktedonobacteria.</title>
        <authorList>
            <person name="Yabe S."/>
            <person name="Zheng Y."/>
            <person name="Wang C.M."/>
            <person name="Sakai Y."/>
            <person name="Abe K."/>
            <person name="Yokota A."/>
            <person name="Donadio S."/>
            <person name="Cavaletti L."/>
            <person name="Monciardini P."/>
        </authorList>
    </citation>
    <scope>NUCLEOTIDE SEQUENCE [LARGE SCALE GENOMIC DNA]</scope>
    <source>
        <strain evidence="3 4">SOSP1-30</strain>
    </source>
</reference>
<feature type="compositionally biased region" description="Acidic residues" evidence="2">
    <location>
        <begin position="180"/>
        <end position="191"/>
    </location>
</feature>
<evidence type="ECO:0000256" key="2">
    <source>
        <dbReference type="SAM" id="MobiDB-lite"/>
    </source>
</evidence>
<name>A0ABQ3UIR6_9CHLR</name>
<organism evidence="3 4">
    <name type="scientific">Ktedonobacter robiniae</name>
    <dbReference type="NCBI Taxonomy" id="2778365"/>
    <lineage>
        <taxon>Bacteria</taxon>
        <taxon>Bacillati</taxon>
        <taxon>Chloroflexota</taxon>
        <taxon>Ktedonobacteria</taxon>
        <taxon>Ktedonobacterales</taxon>
        <taxon>Ktedonobacteraceae</taxon>
        <taxon>Ktedonobacter</taxon>
    </lineage>
</organism>
<feature type="region of interest" description="Disordered" evidence="2">
    <location>
        <begin position="180"/>
        <end position="223"/>
    </location>
</feature>
<evidence type="ECO:0000256" key="1">
    <source>
        <dbReference type="SAM" id="Coils"/>
    </source>
</evidence>
<evidence type="ECO:0000313" key="3">
    <source>
        <dbReference type="EMBL" id="GHO52606.1"/>
    </source>
</evidence>
<dbReference type="EMBL" id="BNJG01000001">
    <property type="protein sequence ID" value="GHO52606.1"/>
    <property type="molecule type" value="Genomic_DNA"/>
</dbReference>
<comment type="caution">
    <text evidence="3">The sequence shown here is derived from an EMBL/GenBank/DDBJ whole genome shotgun (WGS) entry which is preliminary data.</text>
</comment>
<feature type="coiled-coil region" evidence="1">
    <location>
        <begin position="48"/>
        <end position="121"/>
    </location>
</feature>
<keyword evidence="4" id="KW-1185">Reference proteome</keyword>
<dbReference type="Proteomes" id="UP000654345">
    <property type="component" value="Unassembled WGS sequence"/>
</dbReference>
<gene>
    <name evidence="3" type="ORF">KSB_10810</name>
</gene>